<dbReference type="PANTHER" id="PTHR37613:SF4">
    <property type="entry name" value="DUF4378 DOMAIN-CONTAINING PROTEIN"/>
    <property type="match status" value="1"/>
</dbReference>
<dbReference type="InParanoid" id="A0A2G5EMU7"/>
<protein>
    <submittedName>
        <fullName evidence="2">Uncharacterized protein</fullName>
    </submittedName>
</protein>
<feature type="region of interest" description="Disordered" evidence="1">
    <location>
        <begin position="43"/>
        <end position="65"/>
    </location>
</feature>
<dbReference type="OrthoDB" id="691329at2759"/>
<evidence type="ECO:0000313" key="2">
    <source>
        <dbReference type="EMBL" id="PIA57040.1"/>
    </source>
</evidence>
<organism evidence="2 3">
    <name type="scientific">Aquilegia coerulea</name>
    <name type="common">Rocky mountain columbine</name>
    <dbReference type="NCBI Taxonomy" id="218851"/>
    <lineage>
        <taxon>Eukaryota</taxon>
        <taxon>Viridiplantae</taxon>
        <taxon>Streptophyta</taxon>
        <taxon>Embryophyta</taxon>
        <taxon>Tracheophyta</taxon>
        <taxon>Spermatophyta</taxon>
        <taxon>Magnoliopsida</taxon>
        <taxon>Ranunculales</taxon>
        <taxon>Ranunculaceae</taxon>
        <taxon>Thalictroideae</taxon>
        <taxon>Aquilegia</taxon>
    </lineage>
</organism>
<sequence>MDSSLTKQKPVKLLSELLQEQQEPFCLDVYLLERGYPKKILSKGRNGGSSIGNSSKDLSTLSSHGLKRRKKISPCPKILKTVLNKLISNNILVSCKDELKTASFDARSIQNGKTNVSIKGKMNYHASELDRFSSASSMTICDSSCSESDMEDEFSPPQQNQISSSCTSASQTFKPCQLTDHENAIQQCGCLEESKQHSPVSVLDEIPSHEVSPFHSHNAAQDQIRRRTRQLQVLINRRELQKSRYYQLLYGIY</sequence>
<reference evidence="2 3" key="1">
    <citation type="submission" date="2017-09" db="EMBL/GenBank/DDBJ databases">
        <title>WGS assembly of Aquilegia coerulea Goldsmith.</title>
        <authorList>
            <person name="Hodges S."/>
            <person name="Kramer E."/>
            <person name="Nordborg M."/>
            <person name="Tomkins J."/>
            <person name="Borevitz J."/>
            <person name="Derieg N."/>
            <person name="Yan J."/>
            <person name="Mihaltcheva S."/>
            <person name="Hayes R.D."/>
            <person name="Rokhsar D."/>
        </authorList>
    </citation>
    <scope>NUCLEOTIDE SEQUENCE [LARGE SCALE GENOMIC DNA]</scope>
    <source>
        <strain evidence="3">cv. Goldsmith</strain>
    </source>
</reference>
<dbReference type="Proteomes" id="UP000230069">
    <property type="component" value="Unassembled WGS sequence"/>
</dbReference>
<evidence type="ECO:0000256" key="1">
    <source>
        <dbReference type="SAM" id="MobiDB-lite"/>
    </source>
</evidence>
<evidence type="ECO:0000313" key="3">
    <source>
        <dbReference type="Proteomes" id="UP000230069"/>
    </source>
</evidence>
<accession>A0A2G5EMU7</accession>
<dbReference type="PANTHER" id="PTHR37613">
    <property type="entry name" value="DUF4378 DOMAIN PROTEIN"/>
    <property type="match status" value="1"/>
</dbReference>
<dbReference type="EMBL" id="KZ305023">
    <property type="protein sequence ID" value="PIA57040.1"/>
    <property type="molecule type" value="Genomic_DNA"/>
</dbReference>
<dbReference type="AlphaFoldDB" id="A0A2G5EMU7"/>
<gene>
    <name evidence="2" type="ORF">AQUCO_00600042v1</name>
</gene>
<proteinExistence type="predicted"/>
<name>A0A2G5EMU7_AQUCA</name>
<keyword evidence="3" id="KW-1185">Reference proteome</keyword>